<evidence type="ECO:0000256" key="6">
    <source>
        <dbReference type="ARBA" id="ARBA00022826"/>
    </source>
</evidence>
<dbReference type="AlphaFoldDB" id="A0A939JYJ1"/>
<protein>
    <submittedName>
        <fullName evidence="14">DUF1211 domain-containing protein</fullName>
    </submittedName>
</protein>
<dbReference type="GO" id="GO:0015252">
    <property type="term" value="F:proton channel activity"/>
    <property type="evidence" value="ECO:0007669"/>
    <property type="project" value="InterPro"/>
</dbReference>
<comment type="subcellular location">
    <subcellularLocation>
        <location evidence="1">Membrane</location>
        <topology evidence="1">Multi-pass membrane protein</topology>
    </subcellularLocation>
</comment>
<keyword evidence="5 13" id="KW-0812">Transmembrane</keyword>
<dbReference type="GO" id="GO:0005267">
    <property type="term" value="F:potassium channel activity"/>
    <property type="evidence" value="ECO:0007669"/>
    <property type="project" value="UniProtKB-KW"/>
</dbReference>
<comment type="caution">
    <text evidence="14">The sequence shown here is derived from an EMBL/GenBank/DDBJ whole genome shotgun (WGS) entry which is preliminary data.</text>
</comment>
<dbReference type="PANTHER" id="PTHR31462">
    <property type="entry name" value="ENDOSOMAL/LYSOSOMAL POTASSIUM CHANNEL TMEM175"/>
    <property type="match status" value="1"/>
</dbReference>
<keyword evidence="15" id="KW-1185">Reference proteome</keyword>
<dbReference type="RefSeq" id="WP_207334391.1">
    <property type="nucleotide sequence ID" value="NZ_JAFMYU010000003.1"/>
</dbReference>
<dbReference type="Pfam" id="PF06736">
    <property type="entry name" value="TMEM175"/>
    <property type="match status" value="1"/>
</dbReference>
<keyword evidence="4" id="KW-0633">Potassium transport</keyword>
<evidence type="ECO:0000256" key="4">
    <source>
        <dbReference type="ARBA" id="ARBA00022538"/>
    </source>
</evidence>
<gene>
    <name evidence="14" type="ORF">J2I48_05445</name>
</gene>
<comment type="catalytic activity">
    <reaction evidence="12">
        <text>K(+)(in) = K(+)(out)</text>
        <dbReference type="Rhea" id="RHEA:29463"/>
        <dbReference type="ChEBI" id="CHEBI:29103"/>
    </reaction>
</comment>
<accession>A0A939JYJ1</accession>
<feature type="transmembrane region" description="Helical" evidence="13">
    <location>
        <begin position="155"/>
        <end position="174"/>
    </location>
</feature>
<evidence type="ECO:0000256" key="13">
    <source>
        <dbReference type="SAM" id="Phobius"/>
    </source>
</evidence>
<keyword evidence="9" id="KW-0406">Ion transport</keyword>
<evidence type="ECO:0000256" key="1">
    <source>
        <dbReference type="ARBA" id="ARBA00004141"/>
    </source>
</evidence>
<feature type="transmembrane region" description="Helical" evidence="13">
    <location>
        <begin position="180"/>
        <end position="198"/>
    </location>
</feature>
<dbReference type="PANTHER" id="PTHR31462:SF5">
    <property type="entry name" value="ENDOSOMAL_LYSOSOMAL PROTON CHANNEL TMEM175"/>
    <property type="match status" value="1"/>
</dbReference>
<proteinExistence type="inferred from homology"/>
<evidence type="ECO:0000256" key="8">
    <source>
        <dbReference type="ARBA" id="ARBA00022989"/>
    </source>
</evidence>
<feature type="transmembrane region" description="Helical" evidence="13">
    <location>
        <begin position="80"/>
        <end position="100"/>
    </location>
</feature>
<feature type="transmembrane region" description="Helical" evidence="13">
    <location>
        <begin position="112"/>
        <end position="134"/>
    </location>
</feature>
<evidence type="ECO:0000313" key="15">
    <source>
        <dbReference type="Proteomes" id="UP000664795"/>
    </source>
</evidence>
<keyword evidence="7" id="KW-0630">Potassium</keyword>
<keyword evidence="6" id="KW-0631">Potassium channel</keyword>
<evidence type="ECO:0000256" key="10">
    <source>
        <dbReference type="ARBA" id="ARBA00023136"/>
    </source>
</evidence>
<evidence type="ECO:0000256" key="12">
    <source>
        <dbReference type="ARBA" id="ARBA00034430"/>
    </source>
</evidence>
<keyword evidence="8 13" id="KW-1133">Transmembrane helix</keyword>
<name>A0A939JYJ1_9BACT</name>
<comment type="similarity">
    <text evidence="2">Belongs to the TMEM175 family.</text>
</comment>
<reference evidence="14 15" key="1">
    <citation type="submission" date="2021-03" db="EMBL/GenBank/DDBJ databases">
        <title>Fibrella sp. HMF5036 genome sequencing and assembly.</title>
        <authorList>
            <person name="Kang H."/>
            <person name="Kim H."/>
            <person name="Bae S."/>
            <person name="Joh K."/>
        </authorList>
    </citation>
    <scope>NUCLEOTIDE SEQUENCE [LARGE SCALE GENOMIC DNA]</scope>
    <source>
        <strain evidence="14 15">HMF5036</strain>
    </source>
</reference>
<feature type="transmembrane region" description="Helical" evidence="13">
    <location>
        <begin position="12"/>
        <end position="30"/>
    </location>
</feature>
<dbReference type="Proteomes" id="UP000664795">
    <property type="component" value="Unassembled WGS sequence"/>
</dbReference>
<evidence type="ECO:0000256" key="2">
    <source>
        <dbReference type="ARBA" id="ARBA00006920"/>
    </source>
</evidence>
<feature type="transmembrane region" description="Helical" evidence="13">
    <location>
        <begin position="42"/>
        <end position="68"/>
    </location>
</feature>
<dbReference type="EMBL" id="JAFMYU010000003">
    <property type="protein sequence ID" value="MBO0930428.1"/>
    <property type="molecule type" value="Genomic_DNA"/>
</dbReference>
<evidence type="ECO:0000256" key="7">
    <source>
        <dbReference type="ARBA" id="ARBA00022958"/>
    </source>
</evidence>
<sequence length="214" mass="23975">MTYFSKSRVEAFSDGVFAIIVTLLVLELKVPHLTHDASMADLYKALLLLLPKLVSWVISFLMVCIIWVNHHRILDQIAHITHGVFWLNAFLLLWCSFIPFPTALLGDYLTNPVSSLVFGGVMALMSLTFSGLRWQAYRSHGVLKPDVNRAHFRKATVRSLLFGPLLYSTGALLGLVDYRLAMAVFALVPIYFIFFNSAQQSVAHQPGLHAKTNA</sequence>
<evidence type="ECO:0000256" key="11">
    <source>
        <dbReference type="ARBA" id="ARBA00023303"/>
    </source>
</evidence>
<evidence type="ECO:0000313" key="14">
    <source>
        <dbReference type="EMBL" id="MBO0930428.1"/>
    </source>
</evidence>
<keyword evidence="11" id="KW-0407">Ion channel</keyword>
<evidence type="ECO:0000256" key="3">
    <source>
        <dbReference type="ARBA" id="ARBA00022448"/>
    </source>
</evidence>
<dbReference type="InterPro" id="IPR010617">
    <property type="entry name" value="TMEM175-like"/>
</dbReference>
<evidence type="ECO:0000256" key="5">
    <source>
        <dbReference type="ARBA" id="ARBA00022692"/>
    </source>
</evidence>
<organism evidence="14 15">
    <name type="scientific">Fibrella aquatilis</name>
    <dbReference type="NCBI Taxonomy" id="2817059"/>
    <lineage>
        <taxon>Bacteria</taxon>
        <taxon>Pseudomonadati</taxon>
        <taxon>Bacteroidota</taxon>
        <taxon>Cytophagia</taxon>
        <taxon>Cytophagales</taxon>
        <taxon>Spirosomataceae</taxon>
        <taxon>Fibrella</taxon>
    </lineage>
</organism>
<dbReference type="GO" id="GO:0016020">
    <property type="term" value="C:membrane"/>
    <property type="evidence" value="ECO:0007669"/>
    <property type="project" value="UniProtKB-SubCell"/>
</dbReference>
<keyword evidence="10 13" id="KW-0472">Membrane</keyword>
<keyword evidence="3" id="KW-0813">Transport</keyword>
<evidence type="ECO:0000256" key="9">
    <source>
        <dbReference type="ARBA" id="ARBA00023065"/>
    </source>
</evidence>